<evidence type="ECO:0000256" key="1">
    <source>
        <dbReference type="SAM" id="MobiDB-lite"/>
    </source>
</evidence>
<dbReference type="OrthoDB" id="3133596at2759"/>
<accession>A0A166QRG0</accession>
<protein>
    <submittedName>
        <fullName evidence="2">Uncharacterized protein</fullName>
    </submittedName>
</protein>
<keyword evidence="3" id="KW-1185">Reference proteome</keyword>
<proteinExistence type="predicted"/>
<sequence length="206" mass="22986">MPFKMTQTWISRQDVVPATGLPLRPDRISSHLHPFTTLPQLESHLRPHFAIFEAGRKLDKLRPVAVVRALADYSLLVKILAIYAAWIQARPSKINKKVASVPTPLPKNPDIEDDAETQPGRCRSPPRRRSQRRQLASPTPHGGEKQNLGNRQGGGENIADDGGKRKRALGLSGETLRHYFDAGEKMWTSDSIRAWSEHACISGDSF</sequence>
<dbReference type="EMBL" id="KV417508">
    <property type="protein sequence ID" value="KZP27457.1"/>
    <property type="molecule type" value="Genomic_DNA"/>
</dbReference>
<gene>
    <name evidence="2" type="ORF">FIBSPDRAFT_297547</name>
</gene>
<organism evidence="2 3">
    <name type="scientific">Athelia psychrophila</name>
    <dbReference type="NCBI Taxonomy" id="1759441"/>
    <lineage>
        <taxon>Eukaryota</taxon>
        <taxon>Fungi</taxon>
        <taxon>Dikarya</taxon>
        <taxon>Basidiomycota</taxon>
        <taxon>Agaricomycotina</taxon>
        <taxon>Agaricomycetes</taxon>
        <taxon>Agaricomycetidae</taxon>
        <taxon>Atheliales</taxon>
        <taxon>Atheliaceae</taxon>
        <taxon>Athelia</taxon>
    </lineage>
</organism>
<dbReference type="Proteomes" id="UP000076532">
    <property type="component" value="Unassembled WGS sequence"/>
</dbReference>
<dbReference type="AlphaFoldDB" id="A0A166QRG0"/>
<dbReference type="STRING" id="436010.A0A166QRG0"/>
<name>A0A166QRG0_9AGAM</name>
<evidence type="ECO:0000313" key="2">
    <source>
        <dbReference type="EMBL" id="KZP27457.1"/>
    </source>
</evidence>
<reference evidence="2 3" key="1">
    <citation type="journal article" date="2016" name="Mol. Biol. Evol.">
        <title>Comparative Genomics of Early-Diverging Mushroom-Forming Fungi Provides Insights into the Origins of Lignocellulose Decay Capabilities.</title>
        <authorList>
            <person name="Nagy L.G."/>
            <person name="Riley R."/>
            <person name="Tritt A."/>
            <person name="Adam C."/>
            <person name="Daum C."/>
            <person name="Floudas D."/>
            <person name="Sun H."/>
            <person name="Yadav J.S."/>
            <person name="Pangilinan J."/>
            <person name="Larsson K.H."/>
            <person name="Matsuura K."/>
            <person name="Barry K."/>
            <person name="Labutti K."/>
            <person name="Kuo R."/>
            <person name="Ohm R.A."/>
            <person name="Bhattacharya S.S."/>
            <person name="Shirouzu T."/>
            <person name="Yoshinaga Y."/>
            <person name="Martin F.M."/>
            <person name="Grigoriev I.V."/>
            <person name="Hibbett D.S."/>
        </authorList>
    </citation>
    <scope>NUCLEOTIDE SEQUENCE [LARGE SCALE GENOMIC DNA]</scope>
    <source>
        <strain evidence="2 3">CBS 109695</strain>
    </source>
</reference>
<evidence type="ECO:0000313" key="3">
    <source>
        <dbReference type="Proteomes" id="UP000076532"/>
    </source>
</evidence>
<feature type="region of interest" description="Disordered" evidence="1">
    <location>
        <begin position="99"/>
        <end position="166"/>
    </location>
</feature>